<dbReference type="EMBL" id="CP000961">
    <property type="protein sequence ID" value="ACA87924.1"/>
    <property type="molecule type" value="Genomic_DNA"/>
</dbReference>
<dbReference type="Pfam" id="PF08544">
    <property type="entry name" value="GHMP_kinases_C"/>
    <property type="match status" value="1"/>
</dbReference>
<evidence type="ECO:0000259" key="13">
    <source>
        <dbReference type="Pfam" id="PF08544"/>
    </source>
</evidence>
<keyword evidence="9" id="KW-0299">Galactose metabolism</keyword>
<keyword evidence="3" id="KW-0808">Transferase</keyword>
<dbReference type="GO" id="GO:0005524">
    <property type="term" value="F:ATP binding"/>
    <property type="evidence" value="ECO:0007669"/>
    <property type="project" value="UniProtKB-UniRule"/>
</dbReference>
<evidence type="ECO:0000259" key="12">
    <source>
        <dbReference type="Pfam" id="PF00288"/>
    </source>
</evidence>
<dbReference type="InterPro" id="IPR020568">
    <property type="entry name" value="Ribosomal_Su5_D2-typ_SF"/>
</dbReference>
<proteinExistence type="inferred from homology"/>
<evidence type="ECO:0000313" key="15">
    <source>
        <dbReference type="EMBL" id="ACA87924.1"/>
    </source>
</evidence>
<dbReference type="GO" id="GO:0004335">
    <property type="term" value="F:galactokinase activity"/>
    <property type="evidence" value="ECO:0007669"/>
    <property type="project" value="UniProtKB-UniRule"/>
</dbReference>
<dbReference type="SUPFAM" id="SSF55060">
    <property type="entry name" value="GHMP Kinase, C-terminal domain"/>
    <property type="match status" value="1"/>
</dbReference>
<dbReference type="SUPFAM" id="SSF54211">
    <property type="entry name" value="Ribosomal protein S5 domain 2-like"/>
    <property type="match status" value="1"/>
</dbReference>
<dbReference type="Pfam" id="PF10509">
    <property type="entry name" value="GalKase_gal_bdg"/>
    <property type="match status" value="1"/>
</dbReference>
<keyword evidence="6 15" id="KW-0418">Kinase</keyword>
<dbReference type="PRINTS" id="PR00473">
    <property type="entry name" value="GALCTOKINASE"/>
</dbReference>
<dbReference type="HOGENOM" id="CLU_017814_2_1_6"/>
<dbReference type="FunFam" id="3.30.70.890:FF:000001">
    <property type="entry name" value="Galactokinase"/>
    <property type="match status" value="1"/>
</dbReference>
<keyword evidence="7" id="KW-0067">ATP-binding</keyword>
<dbReference type="eggNOG" id="COG0153">
    <property type="taxonomic scope" value="Bacteria"/>
</dbReference>
<evidence type="ECO:0000256" key="1">
    <source>
        <dbReference type="ARBA" id="ARBA00006566"/>
    </source>
</evidence>
<keyword evidence="2" id="KW-0963">Cytoplasm</keyword>
<evidence type="ECO:0000256" key="11">
    <source>
        <dbReference type="NCBIfam" id="TIGR00131"/>
    </source>
</evidence>
<comment type="similarity">
    <text evidence="1">Belongs to the GHMP kinase family. GalK subfamily.</text>
</comment>
<evidence type="ECO:0000256" key="9">
    <source>
        <dbReference type="ARBA" id="ARBA00023144"/>
    </source>
</evidence>
<dbReference type="KEGG" id="swd:Swoo_3662"/>
<dbReference type="InterPro" id="IPR006204">
    <property type="entry name" value="GHMP_kinase_N_dom"/>
</dbReference>
<feature type="domain" description="Galactokinase N-terminal" evidence="14">
    <location>
        <begin position="25"/>
        <end position="74"/>
    </location>
</feature>
<dbReference type="PROSITE" id="PS00627">
    <property type="entry name" value="GHMP_KINASES_ATP"/>
    <property type="match status" value="1"/>
</dbReference>
<dbReference type="Proteomes" id="UP000002168">
    <property type="component" value="Chromosome"/>
</dbReference>
<dbReference type="PANTHER" id="PTHR10457:SF7">
    <property type="entry name" value="GALACTOKINASE-RELATED"/>
    <property type="match status" value="1"/>
</dbReference>
<evidence type="ECO:0000256" key="7">
    <source>
        <dbReference type="ARBA" id="ARBA00022840"/>
    </source>
</evidence>
<dbReference type="Gene3D" id="3.30.230.10">
    <property type="match status" value="1"/>
</dbReference>
<evidence type="ECO:0000256" key="5">
    <source>
        <dbReference type="ARBA" id="ARBA00022741"/>
    </source>
</evidence>
<feature type="domain" description="GHMP kinase N-terminal" evidence="12">
    <location>
        <begin position="110"/>
        <end position="193"/>
    </location>
</feature>
<dbReference type="InterPro" id="IPR006206">
    <property type="entry name" value="Mevalonate/galactokinase"/>
</dbReference>
<dbReference type="InterPro" id="IPR000705">
    <property type="entry name" value="Galactokinase"/>
</dbReference>
<protein>
    <recommendedName>
        <fullName evidence="11">Galactokinase</fullName>
        <ecNumber evidence="11">2.7.1.6</ecNumber>
    </recommendedName>
</protein>
<keyword evidence="10" id="KW-0119">Carbohydrate metabolism</keyword>
<dbReference type="GO" id="GO:0005829">
    <property type="term" value="C:cytosol"/>
    <property type="evidence" value="ECO:0007669"/>
    <property type="project" value="TreeGrafter"/>
</dbReference>
<dbReference type="GO" id="GO:0046872">
    <property type="term" value="F:metal ion binding"/>
    <property type="evidence" value="ECO:0007669"/>
    <property type="project" value="UniProtKB-KW"/>
</dbReference>
<dbReference type="InterPro" id="IPR036554">
    <property type="entry name" value="GHMP_kinase_C_sf"/>
</dbReference>
<evidence type="ECO:0000259" key="14">
    <source>
        <dbReference type="Pfam" id="PF10509"/>
    </source>
</evidence>
<dbReference type="FunFam" id="3.30.230.10:FF:000017">
    <property type="entry name" value="Galactokinase"/>
    <property type="match status" value="1"/>
</dbReference>
<gene>
    <name evidence="15" type="ordered locus">Swoo_3662</name>
</gene>
<feature type="domain" description="GHMP kinase C-terminal" evidence="13">
    <location>
        <begin position="293"/>
        <end position="376"/>
    </location>
</feature>
<evidence type="ECO:0000256" key="10">
    <source>
        <dbReference type="ARBA" id="ARBA00023277"/>
    </source>
</evidence>
<evidence type="ECO:0000256" key="6">
    <source>
        <dbReference type="ARBA" id="ARBA00022777"/>
    </source>
</evidence>
<dbReference type="Gene3D" id="3.30.70.890">
    <property type="entry name" value="GHMP kinase, C-terminal domain"/>
    <property type="match status" value="1"/>
</dbReference>
<evidence type="ECO:0000256" key="4">
    <source>
        <dbReference type="ARBA" id="ARBA00022723"/>
    </source>
</evidence>
<dbReference type="GO" id="GO:0006012">
    <property type="term" value="P:galactose metabolic process"/>
    <property type="evidence" value="ECO:0007669"/>
    <property type="project" value="UniProtKB-UniRule"/>
</dbReference>
<evidence type="ECO:0000256" key="8">
    <source>
        <dbReference type="ARBA" id="ARBA00022842"/>
    </source>
</evidence>
<dbReference type="STRING" id="392500.Swoo_3662"/>
<evidence type="ECO:0000313" key="16">
    <source>
        <dbReference type="Proteomes" id="UP000002168"/>
    </source>
</evidence>
<keyword evidence="16" id="KW-1185">Reference proteome</keyword>
<dbReference type="PRINTS" id="PR00959">
    <property type="entry name" value="MEVGALKINASE"/>
</dbReference>
<evidence type="ECO:0000256" key="2">
    <source>
        <dbReference type="ARBA" id="ARBA00022490"/>
    </source>
</evidence>
<dbReference type="Pfam" id="PF00288">
    <property type="entry name" value="GHMP_kinases_N"/>
    <property type="match status" value="1"/>
</dbReference>
<accession>B1KD89</accession>
<sequence precursor="true">MIRLAMASVGNLKEGFIVDLYKLFEQFESLFSRTVEGVSSAPGRVNLIGEFTDYNDGYVLPCALPFRTYVAYRKRSDNIIMAYSTNYPDECEAFELAPAISHGMSHWGNYIRAIAYVYKMAGYQLGGMDILISSNVPQGAGLSSSAALEVALGGAINQAFELDLTLEKIALLGQQAENYFLGCQCGIMDQLVSAKAIKNQALMIDCMSLAIEHFSVPEELALIVINSNFPRKLVESEYNQRRRDCMNAAAKMGVSTLRQASLSLLEESRALMTLNEYKRAHHVITENRRVLQAAKALQDNNLEVLSELMAESHTSLRDNFEVTVAVTDGLVDICHSALGADCATRMTGGGFGGAVICICRHGDVPKIVEAVSSQYNKYFGLQETIYVVNAAGGLMTTLGTSRSALVNEEFLP</sequence>
<name>B1KD89_SHEWM</name>
<dbReference type="PANTHER" id="PTHR10457">
    <property type="entry name" value="MEVALONATE KINASE/GALACTOKINASE"/>
    <property type="match status" value="1"/>
</dbReference>
<dbReference type="NCBIfam" id="TIGR00131">
    <property type="entry name" value="gal_kin"/>
    <property type="match status" value="1"/>
</dbReference>
<dbReference type="InterPro" id="IPR013750">
    <property type="entry name" value="GHMP_kinase_C_dom"/>
</dbReference>
<keyword evidence="4" id="KW-0479">Metal-binding</keyword>
<keyword evidence="8" id="KW-0460">Magnesium</keyword>
<dbReference type="InterPro" id="IPR019539">
    <property type="entry name" value="GalKase_N"/>
</dbReference>
<dbReference type="InterPro" id="IPR006203">
    <property type="entry name" value="GHMP_knse_ATP-bd_CS"/>
</dbReference>
<dbReference type="AlphaFoldDB" id="B1KD89"/>
<evidence type="ECO:0000256" key="3">
    <source>
        <dbReference type="ARBA" id="ARBA00022679"/>
    </source>
</evidence>
<dbReference type="EC" id="2.7.1.6" evidence="11"/>
<dbReference type="InterPro" id="IPR014721">
    <property type="entry name" value="Ribsml_uS5_D2-typ_fold_subgr"/>
</dbReference>
<organism evidence="15 16">
    <name type="scientific">Shewanella woodyi (strain ATCC 51908 / MS32)</name>
    <dbReference type="NCBI Taxonomy" id="392500"/>
    <lineage>
        <taxon>Bacteria</taxon>
        <taxon>Pseudomonadati</taxon>
        <taxon>Pseudomonadota</taxon>
        <taxon>Gammaproteobacteria</taxon>
        <taxon>Alteromonadales</taxon>
        <taxon>Shewanellaceae</taxon>
        <taxon>Shewanella</taxon>
    </lineage>
</organism>
<keyword evidence="5" id="KW-0547">Nucleotide-binding</keyword>
<dbReference type="BRENDA" id="2.7.1.2">
    <property type="organism ID" value="12548"/>
</dbReference>
<reference evidence="15 16" key="1">
    <citation type="submission" date="2008-02" db="EMBL/GenBank/DDBJ databases">
        <title>Complete sequence of Shewanella woodyi ATCC 51908.</title>
        <authorList>
            <consortium name="US DOE Joint Genome Institute"/>
            <person name="Copeland A."/>
            <person name="Lucas S."/>
            <person name="Lapidus A."/>
            <person name="Glavina del Rio T."/>
            <person name="Dalin E."/>
            <person name="Tice H."/>
            <person name="Bruce D."/>
            <person name="Goodwin L."/>
            <person name="Pitluck S."/>
            <person name="Sims D."/>
            <person name="Brettin T."/>
            <person name="Detter J.C."/>
            <person name="Han C."/>
            <person name="Kuske C.R."/>
            <person name="Schmutz J."/>
            <person name="Larimer F."/>
            <person name="Land M."/>
            <person name="Hauser L."/>
            <person name="Kyrpides N."/>
            <person name="Lykidis A."/>
            <person name="Zhao J.-S."/>
            <person name="Richardson P."/>
        </authorList>
    </citation>
    <scope>NUCLEOTIDE SEQUENCE [LARGE SCALE GENOMIC DNA]</scope>
    <source>
        <strain evidence="16">ATCC 51908 / MS32</strain>
    </source>
</reference>
<dbReference type="PIRSF" id="PIRSF000530">
    <property type="entry name" value="Galactokinase"/>
    <property type="match status" value="1"/>
</dbReference>